<dbReference type="GO" id="GO:0030246">
    <property type="term" value="F:carbohydrate binding"/>
    <property type="evidence" value="ECO:0007669"/>
    <property type="project" value="InterPro"/>
</dbReference>
<feature type="chain" id="PRO_5006599649" description="Secretion system C-terminal sorting domain-containing protein" evidence="1">
    <location>
        <begin position="22"/>
        <end position="1622"/>
    </location>
</feature>
<feature type="domain" description="Secretion system C-terminal sorting" evidence="2">
    <location>
        <begin position="1554"/>
        <end position="1621"/>
    </location>
</feature>
<dbReference type="RefSeq" id="WP_057954343.1">
    <property type="nucleotide sequence ID" value="NZ_CP013118.1"/>
</dbReference>
<evidence type="ECO:0000259" key="2">
    <source>
        <dbReference type="Pfam" id="PF18962"/>
    </source>
</evidence>
<dbReference type="EMBL" id="CP013118">
    <property type="protein sequence ID" value="ALO17009.1"/>
    <property type="molecule type" value="Genomic_DNA"/>
</dbReference>
<dbReference type="InterPro" id="IPR026444">
    <property type="entry name" value="Secre_tail"/>
</dbReference>
<dbReference type="SUPFAM" id="SSF49452">
    <property type="entry name" value="Starch-binding domain-like"/>
    <property type="match status" value="1"/>
</dbReference>
<dbReference type="OrthoDB" id="1054303at2"/>
<accession>A0A0S2I3V6</accession>
<proteinExistence type="predicted"/>
<evidence type="ECO:0000256" key="1">
    <source>
        <dbReference type="SAM" id="SignalP"/>
    </source>
</evidence>
<dbReference type="InterPro" id="IPR008969">
    <property type="entry name" value="CarboxyPept-like_regulatory"/>
</dbReference>
<dbReference type="STRING" id="1307839.L21SP5_03396"/>
<feature type="signal peptide" evidence="1">
    <location>
        <begin position="1"/>
        <end position="21"/>
    </location>
</feature>
<gene>
    <name evidence="3" type="ORF">L21SP5_03396</name>
</gene>
<dbReference type="KEGG" id="blq:L21SP5_03396"/>
<reference evidence="3 4" key="1">
    <citation type="submission" date="2015-11" db="EMBL/GenBank/DDBJ databases">
        <title>Description and complete genome sequence of a novel strain predominating in hypersaline microbial mats and representing a new family of the Bacteriodetes phylum.</title>
        <authorList>
            <person name="Spring S."/>
            <person name="Bunk B."/>
            <person name="Sproer C."/>
            <person name="Klenk H.-P."/>
        </authorList>
    </citation>
    <scope>NUCLEOTIDE SEQUENCE [LARGE SCALE GENOMIC DNA]</scope>
    <source>
        <strain evidence="3 4">L21-Spi-D4</strain>
    </source>
</reference>
<evidence type="ECO:0000313" key="3">
    <source>
        <dbReference type="EMBL" id="ALO17009.1"/>
    </source>
</evidence>
<dbReference type="Gene3D" id="2.60.40.1120">
    <property type="entry name" value="Carboxypeptidase-like, regulatory domain"/>
    <property type="match status" value="3"/>
</dbReference>
<dbReference type="InterPro" id="IPR013784">
    <property type="entry name" value="Carb-bd-like_fold"/>
</dbReference>
<sequence precursor="true">MRNRFLSLLMVFCVFSFTVDAQQYGKIVNHFDKKEVVQGEKQDLNKNFFVPFKSNVNIPSKVDYLTETFDTEIPATWTINNTGSGSFPGWFWAETDSHFPFTGLAVIDSDANGSGNPTSGELISPVFDCSSATGIKLEFDARYNDISTDGGDYFAVEVFDGTDWQNVLTWDEDHGTAAEAESVSIDITSYINANCQVKFVYDDADAWAWYVGIDNIHIFEPDPYNLSALDLLGSPFATVGEEKTFDIILENIGTEIVPGADYTFNLIDTAGGTVLSSVSGVDIDPAAIDTVSLSFTPAAPDTIVVKGVIDYGDDMNMSDNETETMELIIQSSDVYTAQVGMDETFPPSRIPFDFFYKNSASQTIYTPEQLGINGGILETIAYENNFSTNLAEGRPVKIWIGETDQTTMDGGWIDPASLVLVYDDTVSFPAGRNIIPIPLSTPYIYGGGNLVIYTYRVFEDEYHSSSDEFYGTEIPESNCTMEYNSDTEFSDDLSGVDGDVISWVPNTTLFFSTAGLGGLTGTVTSSGTPVEGVNVQIVGSYSSTVTDAAGEYIFPYLIPGTYDVEFSKFGYETNVLTDVTVLEEDTVVADATITPIPTYSVSGTITSSDLGTGIEGAAVSLDGYETYLDSTDASGVFTITDVYGGTRDYLMTVSYPGYTTYQDTITVVDGDLTGVDVVLEEIPYPPIGVNAYINPSDEAVVTWLEPGTQIPAEFRYDNGVQTGQLGSSGGTDNTVLGSVHRVNAQLHEVSWFTTAEGGPHTTVNVFIFDLDESGEPTNNVLYSAMAVPNTDMDWTVHTLADPVNAPNGFMIAISYAGFAGLGTTDPDDDYPYTDNTHYYSSDYTTGEFLTVESLGDPTLEKPFMIRAFGYEMGKNGYTPGIAKAHKGNQNHSLKMITNEPVVTEGPVFSDLSNGKELIDYTVYRLQEGQDMVDWVEIGTNVVDTSFIDTDWATQTFGLYQYAVVANYTNGVYSDPTLSNVLPKDMTVDYTVNITTNTSEDATGAIVTLTNQDADPTHVYTLTADASGVVFDSVWRGTYDIVVEKPGFEVYSESSIAIEEPGLTNDVELIEIIEEPYGLTVEQDGNVANFSWNGSFAGSVLVVDHDASNAVDFTDDWAYIQPVLDANEVDYTYYEADATSYDGPDLATMQEYDAIIWFTGEGWQNGQTLTTTDETNLASYLDGGGKLFLSSQDYVWDVYSQADTYTFNAGQFPYDYLGVVSVAQDVWWQSGGESLDHVGTAGSSAEGFSFTCDDIYTTTKEGLSCDQITDHNAMDMLTITTAPEGLVAIQNSNTVFWAGSFASVTDEQVRGDLLMAILDYLATSKKADEGKALQSYSVYLDDMTTPVATGITDSTYQFTDLSLGTYTAGVKSIYESGESSVVSVDFEIMGEVTFVVQDEDGNTMEGAMVTMEGNDHMTDVNGEVSMMMTAGEHSYTVSMLGYDDVSGTIMVDAMSMTETITMIASEYTVTFEAMYDGTTALEGVEIDIDSEYMLTTDASGIATVALTNGTYSYTATLTDYYDYTGSFDVANTDMTITMNMTPVGINDANARSLSIYPNPSNGVINISSEGQFDIAILNSVGQVIYSNEFTDKTEIDLGNSAAGVYFIRIASDEKVITKPIIIE</sequence>
<dbReference type="Pfam" id="PF13620">
    <property type="entry name" value="CarboxypepD_reg"/>
    <property type="match status" value="2"/>
</dbReference>
<protein>
    <recommendedName>
        <fullName evidence="2">Secretion system C-terminal sorting domain-containing protein</fullName>
    </recommendedName>
</protein>
<dbReference type="SUPFAM" id="SSF49464">
    <property type="entry name" value="Carboxypeptidase regulatory domain-like"/>
    <property type="match status" value="2"/>
</dbReference>
<dbReference type="Proteomes" id="UP000064893">
    <property type="component" value="Chromosome"/>
</dbReference>
<dbReference type="Pfam" id="PF18962">
    <property type="entry name" value="Por_Secre_tail"/>
    <property type="match status" value="1"/>
</dbReference>
<name>A0A0S2I3V6_9BACT</name>
<keyword evidence="1" id="KW-0732">Signal</keyword>
<organism evidence="3 4">
    <name type="scientific">Salinivirga cyanobacteriivorans</name>
    <dbReference type="NCBI Taxonomy" id="1307839"/>
    <lineage>
        <taxon>Bacteria</taxon>
        <taxon>Pseudomonadati</taxon>
        <taxon>Bacteroidota</taxon>
        <taxon>Bacteroidia</taxon>
        <taxon>Bacteroidales</taxon>
        <taxon>Salinivirgaceae</taxon>
        <taxon>Salinivirga</taxon>
    </lineage>
</organism>
<dbReference type="NCBIfam" id="TIGR04183">
    <property type="entry name" value="Por_Secre_tail"/>
    <property type="match status" value="1"/>
</dbReference>
<evidence type="ECO:0000313" key="4">
    <source>
        <dbReference type="Proteomes" id="UP000064893"/>
    </source>
</evidence>
<keyword evidence="4" id="KW-1185">Reference proteome</keyword>